<dbReference type="EMBL" id="NIRR01000020">
    <property type="protein sequence ID" value="OWP62717.1"/>
    <property type="molecule type" value="Genomic_DNA"/>
</dbReference>
<reference evidence="1 2" key="1">
    <citation type="submission" date="2017-06" db="EMBL/GenBank/DDBJ databases">
        <title>Hymenobacter amundsenii sp. nov. isolated from regoliths in Antarctica.</title>
        <authorList>
            <person name="Sedlacek I."/>
            <person name="Kralova S."/>
            <person name="Pantucek R."/>
            <person name="Svec P."/>
            <person name="Holochova P."/>
            <person name="Stankova E."/>
            <person name="Vrbovska V."/>
            <person name="Busse H.-J."/>
        </authorList>
    </citation>
    <scope>NUCLEOTIDE SEQUENCE [LARGE SCALE GENOMIC DNA]</scope>
    <source>
        <strain evidence="1 2">CCM 8682</strain>
    </source>
</reference>
<dbReference type="AlphaFoldDB" id="A0A246FJH3"/>
<keyword evidence="2" id="KW-1185">Reference proteome</keyword>
<proteinExistence type="predicted"/>
<gene>
    <name evidence="1" type="ORF">CDA63_12455</name>
</gene>
<organism evidence="1 2">
    <name type="scientific">Hymenobacter amundsenii</name>
    <dbReference type="NCBI Taxonomy" id="2006685"/>
    <lineage>
        <taxon>Bacteria</taxon>
        <taxon>Pseudomonadati</taxon>
        <taxon>Bacteroidota</taxon>
        <taxon>Cytophagia</taxon>
        <taxon>Cytophagales</taxon>
        <taxon>Hymenobacteraceae</taxon>
        <taxon>Hymenobacter</taxon>
    </lineage>
</organism>
<evidence type="ECO:0000313" key="1">
    <source>
        <dbReference type="EMBL" id="OWP62717.1"/>
    </source>
</evidence>
<protein>
    <recommendedName>
        <fullName evidence="3">STAS/SEC14 domain-containing protein</fullName>
    </recommendedName>
</protein>
<dbReference type="OrthoDB" id="879261at2"/>
<sequence>MILSLHDIRAQYVPELSLLRFQWNRLAPALARFETSLLAIAQLVEQHTVSAILLDLHGLPTLGLDEQFWLAANWLPRVSVPAVEQVAVVLPAGSLYNQMVVESLLRACRHFVHYEVQFFGETAEALDWLLHHQPVAQQTVEQAWQLALAARS</sequence>
<dbReference type="RefSeq" id="WP_088464789.1">
    <property type="nucleotide sequence ID" value="NZ_NIRR01000020.1"/>
</dbReference>
<comment type="caution">
    <text evidence="1">The sequence shown here is derived from an EMBL/GenBank/DDBJ whole genome shotgun (WGS) entry which is preliminary data.</text>
</comment>
<name>A0A246FJH3_9BACT</name>
<accession>A0A246FJH3</accession>
<evidence type="ECO:0008006" key="3">
    <source>
        <dbReference type="Google" id="ProtNLM"/>
    </source>
</evidence>
<dbReference type="Proteomes" id="UP000197277">
    <property type="component" value="Unassembled WGS sequence"/>
</dbReference>
<evidence type="ECO:0000313" key="2">
    <source>
        <dbReference type="Proteomes" id="UP000197277"/>
    </source>
</evidence>